<comment type="caution">
    <text evidence="2">The sequence shown here is derived from an EMBL/GenBank/DDBJ whole genome shotgun (WGS) entry which is preliminary data.</text>
</comment>
<sequence>MVSPVIRQATATYPQLSKGYTEVFSVCEFRNVEEARQASTTGNDRGTRAASGSSGKTLQEVQMCPTVKRTGRSHAVVSENARPKYD</sequence>
<organism evidence="2 3">
    <name type="scientific">Trichonephila clavata</name>
    <name type="common">Joro spider</name>
    <name type="synonym">Nephila clavata</name>
    <dbReference type="NCBI Taxonomy" id="2740835"/>
    <lineage>
        <taxon>Eukaryota</taxon>
        <taxon>Metazoa</taxon>
        <taxon>Ecdysozoa</taxon>
        <taxon>Arthropoda</taxon>
        <taxon>Chelicerata</taxon>
        <taxon>Arachnida</taxon>
        <taxon>Araneae</taxon>
        <taxon>Araneomorphae</taxon>
        <taxon>Entelegynae</taxon>
        <taxon>Araneoidea</taxon>
        <taxon>Nephilidae</taxon>
        <taxon>Trichonephila</taxon>
    </lineage>
</organism>
<dbReference type="AlphaFoldDB" id="A0A8X6L2X6"/>
<keyword evidence="3" id="KW-1185">Reference proteome</keyword>
<accession>A0A8X6L2X6</accession>
<evidence type="ECO:0000256" key="1">
    <source>
        <dbReference type="SAM" id="MobiDB-lite"/>
    </source>
</evidence>
<evidence type="ECO:0000313" key="2">
    <source>
        <dbReference type="EMBL" id="GFQ93531.1"/>
    </source>
</evidence>
<feature type="region of interest" description="Disordered" evidence="1">
    <location>
        <begin position="35"/>
        <end position="61"/>
    </location>
</feature>
<proteinExistence type="predicted"/>
<name>A0A8X6L2X6_TRICU</name>
<protein>
    <submittedName>
        <fullName evidence="2">Uncharacterized protein</fullName>
    </submittedName>
</protein>
<feature type="compositionally biased region" description="Polar residues" evidence="1">
    <location>
        <begin position="37"/>
        <end position="60"/>
    </location>
</feature>
<gene>
    <name evidence="2" type="ORF">TNCT_192241</name>
</gene>
<dbReference type="Proteomes" id="UP000887116">
    <property type="component" value="Unassembled WGS sequence"/>
</dbReference>
<reference evidence="2" key="1">
    <citation type="submission" date="2020-07" db="EMBL/GenBank/DDBJ databases">
        <title>Multicomponent nature underlies the extraordinary mechanical properties of spider dragline silk.</title>
        <authorList>
            <person name="Kono N."/>
            <person name="Nakamura H."/>
            <person name="Mori M."/>
            <person name="Yoshida Y."/>
            <person name="Ohtoshi R."/>
            <person name="Malay A.D."/>
            <person name="Moran D.A.P."/>
            <person name="Tomita M."/>
            <person name="Numata K."/>
            <person name="Arakawa K."/>
        </authorList>
    </citation>
    <scope>NUCLEOTIDE SEQUENCE</scope>
</reference>
<evidence type="ECO:0000313" key="3">
    <source>
        <dbReference type="Proteomes" id="UP000887116"/>
    </source>
</evidence>
<dbReference type="EMBL" id="BMAO01024172">
    <property type="protein sequence ID" value="GFQ93531.1"/>
    <property type="molecule type" value="Genomic_DNA"/>
</dbReference>